<protein>
    <submittedName>
        <fullName evidence="2">Uncharacterized protein</fullName>
    </submittedName>
</protein>
<evidence type="ECO:0000313" key="3">
    <source>
        <dbReference type="Proteomes" id="UP000765509"/>
    </source>
</evidence>
<organism evidence="2 3">
    <name type="scientific">Austropuccinia psidii MF-1</name>
    <dbReference type="NCBI Taxonomy" id="1389203"/>
    <lineage>
        <taxon>Eukaryota</taxon>
        <taxon>Fungi</taxon>
        <taxon>Dikarya</taxon>
        <taxon>Basidiomycota</taxon>
        <taxon>Pucciniomycotina</taxon>
        <taxon>Pucciniomycetes</taxon>
        <taxon>Pucciniales</taxon>
        <taxon>Sphaerophragmiaceae</taxon>
        <taxon>Austropuccinia</taxon>
    </lineage>
</organism>
<reference evidence="2" key="1">
    <citation type="submission" date="2021-03" db="EMBL/GenBank/DDBJ databases">
        <title>Draft genome sequence of rust myrtle Austropuccinia psidii MF-1, a brazilian biotype.</title>
        <authorList>
            <person name="Quecine M.C."/>
            <person name="Pachon D.M.R."/>
            <person name="Bonatelli M.L."/>
            <person name="Correr F.H."/>
            <person name="Franceschini L.M."/>
            <person name="Leite T.F."/>
            <person name="Margarido G.R.A."/>
            <person name="Almeida C.A."/>
            <person name="Ferrarezi J.A."/>
            <person name="Labate C.A."/>
        </authorList>
    </citation>
    <scope>NUCLEOTIDE SEQUENCE</scope>
    <source>
        <strain evidence="2">MF-1</strain>
    </source>
</reference>
<name>A0A9Q3J109_9BASI</name>
<accession>A0A9Q3J109</accession>
<dbReference type="EMBL" id="AVOT02059898">
    <property type="protein sequence ID" value="MBW0553486.1"/>
    <property type="molecule type" value="Genomic_DNA"/>
</dbReference>
<gene>
    <name evidence="2" type="ORF">O181_093201</name>
</gene>
<feature type="compositionally biased region" description="Basic and acidic residues" evidence="1">
    <location>
        <begin position="97"/>
        <end position="116"/>
    </location>
</feature>
<keyword evidence="3" id="KW-1185">Reference proteome</keyword>
<feature type="compositionally biased region" description="Basic residues" evidence="1">
    <location>
        <begin position="79"/>
        <end position="96"/>
    </location>
</feature>
<evidence type="ECO:0000313" key="2">
    <source>
        <dbReference type="EMBL" id="MBW0553486.1"/>
    </source>
</evidence>
<evidence type="ECO:0000256" key="1">
    <source>
        <dbReference type="SAM" id="MobiDB-lite"/>
    </source>
</evidence>
<feature type="region of interest" description="Disordered" evidence="1">
    <location>
        <begin position="56"/>
        <end position="125"/>
    </location>
</feature>
<sequence length="125" mass="14316">MPKPLAGGHQLLLRYQELSGSGEDHRTLRRVDPIVLKRQGPKDKEFVEEPKSFISRTEEGIGNDPSFGRRPIGIYQLQKHPKRSPKDLRGRRKVPRAIREREKAKQIGTDLTDKGTESPNWSLKP</sequence>
<dbReference type="Proteomes" id="UP000765509">
    <property type="component" value="Unassembled WGS sequence"/>
</dbReference>
<dbReference type="AlphaFoldDB" id="A0A9Q3J109"/>
<comment type="caution">
    <text evidence="2">The sequence shown here is derived from an EMBL/GenBank/DDBJ whole genome shotgun (WGS) entry which is preliminary data.</text>
</comment>
<proteinExistence type="predicted"/>